<evidence type="ECO:0008006" key="3">
    <source>
        <dbReference type="Google" id="ProtNLM"/>
    </source>
</evidence>
<organism evidence="1 2">
    <name type="scientific">Echinicola rosea</name>
    <dbReference type="NCBI Taxonomy" id="1807691"/>
    <lineage>
        <taxon>Bacteria</taxon>
        <taxon>Pseudomonadati</taxon>
        <taxon>Bacteroidota</taxon>
        <taxon>Cytophagia</taxon>
        <taxon>Cytophagales</taxon>
        <taxon>Cyclobacteriaceae</taxon>
        <taxon>Echinicola</taxon>
    </lineage>
</organism>
<proteinExistence type="predicted"/>
<name>A0ABQ1V0D7_9BACT</name>
<keyword evidence="2" id="KW-1185">Reference proteome</keyword>
<dbReference type="Proteomes" id="UP000647339">
    <property type="component" value="Unassembled WGS sequence"/>
</dbReference>
<reference evidence="2" key="1">
    <citation type="journal article" date="2019" name="Int. J. Syst. Evol. Microbiol.">
        <title>The Global Catalogue of Microorganisms (GCM) 10K type strain sequencing project: providing services to taxonomists for standard genome sequencing and annotation.</title>
        <authorList>
            <consortium name="The Broad Institute Genomics Platform"/>
            <consortium name="The Broad Institute Genome Sequencing Center for Infectious Disease"/>
            <person name="Wu L."/>
            <person name="Ma J."/>
        </authorList>
    </citation>
    <scope>NUCLEOTIDE SEQUENCE [LARGE SCALE GENOMIC DNA]</scope>
    <source>
        <strain evidence="2">CGMCC 1.15407</strain>
    </source>
</reference>
<protein>
    <recommendedName>
        <fullName evidence="3">SprT-like domain-containing protein</fullName>
    </recommendedName>
</protein>
<comment type="caution">
    <text evidence="1">The sequence shown here is derived from an EMBL/GenBank/DDBJ whole genome shotgun (WGS) entry which is preliminary data.</text>
</comment>
<evidence type="ECO:0000313" key="1">
    <source>
        <dbReference type="EMBL" id="GGF31403.1"/>
    </source>
</evidence>
<evidence type="ECO:0000313" key="2">
    <source>
        <dbReference type="Proteomes" id="UP000647339"/>
    </source>
</evidence>
<sequence length="241" mass="27368">MNSFHDICFPQPGERYELDNKLTDPCAFGLFNYLKNNLPQLPSVPDEADDFAQAILDLFEYSNKFKYTITNKDVEGNSTSFAVKNKDTGKYEITTTLSDNYLERATKLSIVRTMIHESIHAYLSYEQYTNTFEDPFAAIRQYGMNHGITDSDVLHHEFMPAYIHAVATSLSRWDSSEGGGGLSWDYFEAMAWGGLTHHGKDGPMTEAFKANFPNSWERNKILEILENEATGNRKAKGDKCN</sequence>
<accession>A0ABQ1V0D7</accession>
<gene>
    <name evidence="1" type="ORF">GCM10011339_19510</name>
</gene>
<dbReference type="EMBL" id="BMIU01000008">
    <property type="protein sequence ID" value="GGF31403.1"/>
    <property type="molecule type" value="Genomic_DNA"/>
</dbReference>